<dbReference type="Proteomes" id="UP000265719">
    <property type="component" value="Chromosome"/>
</dbReference>
<sequence length="270" mass="29267">MDAFSWEPPTPQQVVAALRSAAEASDGGVVLLPGISDSAMDAWEAPVPEDIRATAREIGGFAPVGWNGKPDLFEAFGFENEFNAEPDHRCGPPGTFRVLHTNGLAEAYYVDVDPETGEWHGVFSLWDSIDATFEAPSLPQWLCHLADGIRRSAGAVRAGCYRRLEEAFFHWFRATAPESGNAEAFRDWAEREFVRLVPGKGVIDAPAARASADPVLAEVGAQLPDCASVIDLRGINAHTSIETIDSPGMGIDAGFRRFHHGRILAAVPWD</sequence>
<name>A0A399G151_9ACTN</name>
<organism evidence="1 2">
    <name type="scientific">Thermobifida halotolerans</name>
    <dbReference type="NCBI Taxonomy" id="483545"/>
    <lineage>
        <taxon>Bacteria</taxon>
        <taxon>Bacillati</taxon>
        <taxon>Actinomycetota</taxon>
        <taxon>Actinomycetes</taxon>
        <taxon>Streptosporangiales</taxon>
        <taxon>Nocardiopsidaceae</taxon>
        <taxon>Thermobifida</taxon>
    </lineage>
</organism>
<gene>
    <name evidence="1" type="ORF">NI17_017415</name>
</gene>
<protein>
    <submittedName>
        <fullName evidence="1">Uncharacterized protein</fullName>
    </submittedName>
</protein>
<dbReference type="KEGG" id="thao:NI17_017415"/>
<reference evidence="1" key="1">
    <citation type="submission" date="2020-10" db="EMBL/GenBank/DDBJ databases">
        <title>De novo genome project of the cellulose decomposer Thermobifida halotolerans type strain.</title>
        <authorList>
            <person name="Nagy I."/>
            <person name="Horvath B."/>
            <person name="Kukolya J."/>
            <person name="Nagy I."/>
            <person name="Orsini M."/>
        </authorList>
    </citation>
    <scope>NUCLEOTIDE SEQUENCE</scope>
    <source>
        <strain evidence="1">DSM 44931</strain>
    </source>
</reference>
<proteinExistence type="predicted"/>
<dbReference type="RefSeq" id="WP_068688055.1">
    <property type="nucleotide sequence ID" value="NZ_CP063196.1"/>
</dbReference>
<evidence type="ECO:0000313" key="1">
    <source>
        <dbReference type="EMBL" id="UOE18582.1"/>
    </source>
</evidence>
<accession>A0A399G151</accession>
<dbReference type="AlphaFoldDB" id="A0A399G151"/>
<keyword evidence="2" id="KW-1185">Reference proteome</keyword>
<evidence type="ECO:0000313" key="2">
    <source>
        <dbReference type="Proteomes" id="UP000265719"/>
    </source>
</evidence>
<dbReference type="EMBL" id="CP063196">
    <property type="protein sequence ID" value="UOE18582.1"/>
    <property type="molecule type" value="Genomic_DNA"/>
</dbReference>